<evidence type="ECO:0000256" key="5">
    <source>
        <dbReference type="ARBA" id="ARBA00022908"/>
    </source>
</evidence>
<evidence type="ECO:0000256" key="2">
    <source>
        <dbReference type="ARBA" id="ARBA00022490"/>
    </source>
</evidence>
<dbReference type="AlphaFoldDB" id="A0A6I5A515"/>
<evidence type="ECO:0000256" key="1">
    <source>
        <dbReference type="ARBA" id="ARBA00004496"/>
    </source>
</evidence>
<evidence type="ECO:0000313" key="13">
    <source>
        <dbReference type="Proteomes" id="UP000468638"/>
    </source>
</evidence>
<dbReference type="InterPro" id="IPR011010">
    <property type="entry name" value="DNA_brk_join_enz"/>
</dbReference>
<evidence type="ECO:0000259" key="11">
    <source>
        <dbReference type="PROSITE" id="PS51900"/>
    </source>
</evidence>
<dbReference type="InterPro" id="IPR050090">
    <property type="entry name" value="Tyrosine_recombinase_XerCD"/>
</dbReference>
<sequence>MEKGGSIMNLEKLSTYESNQLLNSDEFDWFNPSMYKRVVELGFRNVEWNEIPDELLLYLFLHDEPSLGSKRKETTKKEYFREAKQFMDYVFQTSGSIRSLHHEDVQNYQLQLEQQGYKSTTLRRKSVVIQQFLSYLVNKGIIDDDLTKSMKRISVKKETLVNRDFYDTEVQALLDYYQEEDYFMYTLLYVLISTGLRIQELADAKWGNVFYQPEVGLYFLTVVGKRDKAREVPIFEDVLEVIKEFRMRRRFTGELKNDGTPFFPKASGQHYSFKYLSQKFSNEILSLQGQFEFINQRVQREEAMKEEGHNIKYRITPHTCRHYTASYFLSKGADQKAVQDLLGHESSSTTDGYLRRKRKFEEHAAVKVGKTFMSH</sequence>
<dbReference type="GO" id="GO:0007059">
    <property type="term" value="P:chromosome segregation"/>
    <property type="evidence" value="ECO:0007669"/>
    <property type="project" value="UniProtKB-KW"/>
</dbReference>
<dbReference type="GO" id="GO:0005737">
    <property type="term" value="C:cytoplasm"/>
    <property type="evidence" value="ECO:0007669"/>
    <property type="project" value="UniProtKB-SubCell"/>
</dbReference>
<evidence type="ECO:0000259" key="10">
    <source>
        <dbReference type="PROSITE" id="PS51898"/>
    </source>
</evidence>
<keyword evidence="7" id="KW-0233">DNA recombination</keyword>
<dbReference type="InterPro" id="IPR004107">
    <property type="entry name" value="Integrase_SAM-like_N"/>
</dbReference>
<dbReference type="InterPro" id="IPR013762">
    <property type="entry name" value="Integrase-like_cat_sf"/>
</dbReference>
<reference evidence="12 13" key="1">
    <citation type="submission" date="2019-11" db="EMBL/GenBank/DDBJ databases">
        <title>Genome sequences of 17 halophilic strains isolated from different environments.</title>
        <authorList>
            <person name="Furrow R.E."/>
        </authorList>
    </citation>
    <scope>NUCLEOTIDE SEQUENCE [LARGE SCALE GENOMIC DNA]</scope>
    <source>
        <strain evidence="12 13">22514_16_FS</strain>
    </source>
</reference>
<dbReference type="PROSITE" id="PS51898">
    <property type="entry name" value="TYR_RECOMBINASE"/>
    <property type="match status" value="1"/>
</dbReference>
<dbReference type="Gene3D" id="1.10.443.10">
    <property type="entry name" value="Intergrase catalytic core"/>
    <property type="match status" value="1"/>
</dbReference>
<dbReference type="GO" id="GO:0015074">
    <property type="term" value="P:DNA integration"/>
    <property type="evidence" value="ECO:0007669"/>
    <property type="project" value="UniProtKB-KW"/>
</dbReference>
<name>A0A6I5A515_9BACI</name>
<evidence type="ECO:0000256" key="7">
    <source>
        <dbReference type="ARBA" id="ARBA00023172"/>
    </source>
</evidence>
<dbReference type="GO" id="GO:0051301">
    <property type="term" value="P:cell division"/>
    <property type="evidence" value="ECO:0007669"/>
    <property type="project" value="UniProtKB-KW"/>
</dbReference>
<evidence type="ECO:0000256" key="4">
    <source>
        <dbReference type="ARBA" id="ARBA00022829"/>
    </source>
</evidence>
<organism evidence="12 13">
    <name type="scientific">Pontibacillus yanchengensis</name>
    <dbReference type="NCBI Taxonomy" id="462910"/>
    <lineage>
        <taxon>Bacteria</taxon>
        <taxon>Bacillati</taxon>
        <taxon>Bacillota</taxon>
        <taxon>Bacilli</taxon>
        <taxon>Bacillales</taxon>
        <taxon>Bacillaceae</taxon>
        <taxon>Pontibacillus</taxon>
    </lineage>
</organism>
<keyword evidence="6 9" id="KW-0238">DNA-binding</keyword>
<keyword evidence="3" id="KW-0132">Cell division</keyword>
<dbReference type="Pfam" id="PF02899">
    <property type="entry name" value="Phage_int_SAM_1"/>
    <property type="match status" value="1"/>
</dbReference>
<dbReference type="InterPro" id="IPR044068">
    <property type="entry name" value="CB"/>
</dbReference>
<dbReference type="GO" id="GO:0003677">
    <property type="term" value="F:DNA binding"/>
    <property type="evidence" value="ECO:0007669"/>
    <property type="project" value="UniProtKB-UniRule"/>
</dbReference>
<evidence type="ECO:0000256" key="8">
    <source>
        <dbReference type="ARBA" id="ARBA00023306"/>
    </source>
</evidence>
<gene>
    <name evidence="12" type="ORF">GLW05_17745</name>
</gene>
<dbReference type="SUPFAM" id="SSF56349">
    <property type="entry name" value="DNA breaking-rejoining enzymes"/>
    <property type="match status" value="1"/>
</dbReference>
<dbReference type="PROSITE" id="PS51900">
    <property type="entry name" value="CB"/>
    <property type="match status" value="1"/>
</dbReference>
<dbReference type="Gene3D" id="1.10.150.130">
    <property type="match status" value="1"/>
</dbReference>
<evidence type="ECO:0000313" key="12">
    <source>
        <dbReference type="EMBL" id="MYL35426.1"/>
    </source>
</evidence>
<evidence type="ECO:0000256" key="9">
    <source>
        <dbReference type="PROSITE-ProRule" id="PRU01248"/>
    </source>
</evidence>
<dbReference type="GO" id="GO:0006310">
    <property type="term" value="P:DNA recombination"/>
    <property type="evidence" value="ECO:0007669"/>
    <property type="project" value="UniProtKB-KW"/>
</dbReference>
<dbReference type="InterPro" id="IPR002104">
    <property type="entry name" value="Integrase_catalytic"/>
</dbReference>
<proteinExistence type="predicted"/>
<dbReference type="PANTHER" id="PTHR30349">
    <property type="entry name" value="PHAGE INTEGRASE-RELATED"/>
    <property type="match status" value="1"/>
</dbReference>
<keyword evidence="2" id="KW-0963">Cytoplasm</keyword>
<keyword evidence="5" id="KW-0229">DNA integration</keyword>
<dbReference type="PANTHER" id="PTHR30349:SF77">
    <property type="entry name" value="TYROSINE RECOMBINASE XERC"/>
    <property type="match status" value="1"/>
</dbReference>
<dbReference type="EMBL" id="WMEQ01000017">
    <property type="protein sequence ID" value="MYL35426.1"/>
    <property type="molecule type" value="Genomic_DNA"/>
</dbReference>
<dbReference type="Proteomes" id="UP000468638">
    <property type="component" value="Unassembled WGS sequence"/>
</dbReference>
<dbReference type="InterPro" id="IPR010998">
    <property type="entry name" value="Integrase_recombinase_N"/>
</dbReference>
<dbReference type="Pfam" id="PF00589">
    <property type="entry name" value="Phage_integrase"/>
    <property type="match status" value="1"/>
</dbReference>
<evidence type="ECO:0000256" key="6">
    <source>
        <dbReference type="ARBA" id="ARBA00023125"/>
    </source>
</evidence>
<feature type="domain" description="Core-binding (CB)" evidence="11">
    <location>
        <begin position="46"/>
        <end position="137"/>
    </location>
</feature>
<protein>
    <submittedName>
        <fullName evidence="12">Tyrosine-type recombinase/integrase</fullName>
    </submittedName>
</protein>
<evidence type="ECO:0000256" key="3">
    <source>
        <dbReference type="ARBA" id="ARBA00022618"/>
    </source>
</evidence>
<feature type="domain" description="Tyr recombinase" evidence="10">
    <location>
        <begin position="159"/>
        <end position="368"/>
    </location>
</feature>
<accession>A0A6I5A515</accession>
<comment type="subcellular location">
    <subcellularLocation>
        <location evidence="1">Cytoplasm</location>
    </subcellularLocation>
</comment>
<keyword evidence="8" id="KW-0131">Cell cycle</keyword>
<comment type="caution">
    <text evidence="12">The sequence shown here is derived from an EMBL/GenBank/DDBJ whole genome shotgun (WGS) entry which is preliminary data.</text>
</comment>
<keyword evidence="4" id="KW-0159">Chromosome partition</keyword>